<dbReference type="NCBIfam" id="NF033788">
    <property type="entry name" value="HTH_metalloreg"/>
    <property type="match status" value="1"/>
</dbReference>
<dbReference type="GO" id="GO:0003677">
    <property type="term" value="F:DNA binding"/>
    <property type="evidence" value="ECO:0007669"/>
    <property type="project" value="UniProtKB-KW"/>
</dbReference>
<sequence>MDQRQALVSFGALSQETRLQIVRMLVVAGPDGMSAGMIAEKAEVSPSNVSFHLKELERAGLINQQRESRSIIYSASYDVLGGLVRFLMEDCCAGHPEICAPAAAVAACCTPTMEGATSTSKKVN</sequence>
<dbReference type="InterPro" id="IPR051011">
    <property type="entry name" value="Metal_resp_trans_reg"/>
</dbReference>
<evidence type="ECO:0000259" key="4">
    <source>
        <dbReference type="PROSITE" id="PS50987"/>
    </source>
</evidence>
<dbReference type="EMBL" id="FMAG01000006">
    <property type="protein sequence ID" value="SCB40819.1"/>
    <property type="molecule type" value="Genomic_DNA"/>
</dbReference>
<dbReference type="InterPro" id="IPR001845">
    <property type="entry name" value="HTH_ArsR_DNA-bd_dom"/>
</dbReference>
<reference evidence="6" key="1">
    <citation type="submission" date="2016-08" db="EMBL/GenBank/DDBJ databases">
        <authorList>
            <person name="Varghese N."/>
            <person name="Submissions Spin"/>
        </authorList>
    </citation>
    <scope>NUCLEOTIDE SEQUENCE [LARGE SCALE GENOMIC DNA]</scope>
    <source>
        <strain evidence="6">HAMBI 2975</strain>
    </source>
</reference>
<dbReference type="CDD" id="cd00090">
    <property type="entry name" value="HTH_ARSR"/>
    <property type="match status" value="1"/>
</dbReference>
<dbReference type="STRING" id="410764.GA0061103_5704"/>
<keyword evidence="6" id="KW-1185">Reference proteome</keyword>
<evidence type="ECO:0000313" key="6">
    <source>
        <dbReference type="Proteomes" id="UP000199101"/>
    </source>
</evidence>
<dbReference type="SMART" id="SM00418">
    <property type="entry name" value="HTH_ARSR"/>
    <property type="match status" value="1"/>
</dbReference>
<keyword evidence="3" id="KW-0804">Transcription</keyword>
<evidence type="ECO:0000256" key="1">
    <source>
        <dbReference type="ARBA" id="ARBA00023015"/>
    </source>
</evidence>
<evidence type="ECO:0000256" key="2">
    <source>
        <dbReference type="ARBA" id="ARBA00023125"/>
    </source>
</evidence>
<dbReference type="Proteomes" id="UP000199101">
    <property type="component" value="Unassembled WGS sequence"/>
</dbReference>
<dbReference type="InterPro" id="IPR011991">
    <property type="entry name" value="ArsR-like_HTH"/>
</dbReference>
<accession>A0A1C3WLG7</accession>
<dbReference type="OrthoDB" id="9804742at2"/>
<dbReference type="PANTHER" id="PTHR43132:SF2">
    <property type="entry name" value="ARSENICAL RESISTANCE OPERON REPRESSOR ARSR-RELATED"/>
    <property type="match status" value="1"/>
</dbReference>
<gene>
    <name evidence="5" type="ORF">GA0061103_5704</name>
</gene>
<dbReference type="Gene3D" id="1.10.10.10">
    <property type="entry name" value="Winged helix-like DNA-binding domain superfamily/Winged helix DNA-binding domain"/>
    <property type="match status" value="1"/>
</dbReference>
<evidence type="ECO:0000313" key="5">
    <source>
        <dbReference type="EMBL" id="SCB40819.1"/>
    </source>
</evidence>
<dbReference type="AlphaFoldDB" id="A0A1C3WLG7"/>
<dbReference type="PROSITE" id="PS50987">
    <property type="entry name" value="HTH_ARSR_2"/>
    <property type="match status" value="1"/>
</dbReference>
<dbReference type="GO" id="GO:0003700">
    <property type="term" value="F:DNA-binding transcription factor activity"/>
    <property type="evidence" value="ECO:0007669"/>
    <property type="project" value="InterPro"/>
</dbReference>
<keyword evidence="2 5" id="KW-0238">DNA-binding</keyword>
<dbReference type="InterPro" id="IPR036388">
    <property type="entry name" value="WH-like_DNA-bd_sf"/>
</dbReference>
<evidence type="ECO:0000256" key="3">
    <source>
        <dbReference type="ARBA" id="ARBA00023163"/>
    </source>
</evidence>
<organism evidence="5 6">
    <name type="scientific">Rhizobium multihospitium</name>
    <dbReference type="NCBI Taxonomy" id="410764"/>
    <lineage>
        <taxon>Bacteria</taxon>
        <taxon>Pseudomonadati</taxon>
        <taxon>Pseudomonadota</taxon>
        <taxon>Alphaproteobacteria</taxon>
        <taxon>Hyphomicrobiales</taxon>
        <taxon>Rhizobiaceae</taxon>
        <taxon>Rhizobium/Agrobacterium group</taxon>
        <taxon>Rhizobium</taxon>
    </lineage>
</organism>
<dbReference type="PANTHER" id="PTHR43132">
    <property type="entry name" value="ARSENICAL RESISTANCE OPERON REPRESSOR ARSR-RELATED"/>
    <property type="match status" value="1"/>
</dbReference>
<keyword evidence="1" id="KW-0805">Transcription regulation</keyword>
<dbReference type="RefSeq" id="WP_092715359.1">
    <property type="nucleotide sequence ID" value="NZ_FMAG01000006.1"/>
</dbReference>
<protein>
    <submittedName>
        <fullName evidence="5">DNA-binding transcriptional regulator, ArsR family</fullName>
    </submittedName>
</protein>
<dbReference type="Pfam" id="PF12840">
    <property type="entry name" value="HTH_20"/>
    <property type="match status" value="1"/>
</dbReference>
<name>A0A1C3WLG7_9HYPH</name>
<feature type="domain" description="HTH arsR-type" evidence="4">
    <location>
        <begin position="1"/>
        <end position="95"/>
    </location>
</feature>
<dbReference type="SUPFAM" id="SSF46785">
    <property type="entry name" value="Winged helix' DNA-binding domain"/>
    <property type="match status" value="1"/>
</dbReference>
<proteinExistence type="predicted"/>
<dbReference type="PRINTS" id="PR00778">
    <property type="entry name" value="HTHARSR"/>
</dbReference>
<dbReference type="InterPro" id="IPR036390">
    <property type="entry name" value="WH_DNA-bd_sf"/>
</dbReference>